<comment type="caution">
    <text evidence="2">The sequence shown here is derived from an EMBL/GenBank/DDBJ whole genome shotgun (WGS) entry which is preliminary data.</text>
</comment>
<sequence>MPCGCVYCFVCLATRLDSEEGEGWTCLRCGEHVVACRPWSGDVLEPLATRKTASGKTVAFSHDVVGGDMDDMVSQDAESMERIDESEGREAAQKA</sequence>
<feature type="region of interest" description="Disordered" evidence="1">
    <location>
        <begin position="74"/>
        <end position="95"/>
    </location>
</feature>
<accession>A0A2C5XDK4</accession>
<keyword evidence="3" id="KW-1185">Reference proteome</keyword>
<evidence type="ECO:0000313" key="2">
    <source>
        <dbReference type="EMBL" id="PHH58668.1"/>
    </source>
</evidence>
<name>A0A2C5XDK4_9HYPO</name>
<dbReference type="Proteomes" id="UP000226192">
    <property type="component" value="Unassembled WGS sequence"/>
</dbReference>
<evidence type="ECO:0000313" key="3">
    <source>
        <dbReference type="Proteomes" id="UP000226192"/>
    </source>
</evidence>
<gene>
    <name evidence="2" type="ORF">CDD81_4887</name>
</gene>
<dbReference type="OrthoDB" id="1701437at2759"/>
<organism evidence="2 3">
    <name type="scientific">Ophiocordyceps australis</name>
    <dbReference type="NCBI Taxonomy" id="1399860"/>
    <lineage>
        <taxon>Eukaryota</taxon>
        <taxon>Fungi</taxon>
        <taxon>Dikarya</taxon>
        <taxon>Ascomycota</taxon>
        <taxon>Pezizomycotina</taxon>
        <taxon>Sordariomycetes</taxon>
        <taxon>Hypocreomycetidae</taxon>
        <taxon>Hypocreales</taxon>
        <taxon>Ophiocordycipitaceae</taxon>
        <taxon>Ophiocordyceps</taxon>
    </lineage>
</organism>
<proteinExistence type="predicted"/>
<evidence type="ECO:0000256" key="1">
    <source>
        <dbReference type="SAM" id="MobiDB-lite"/>
    </source>
</evidence>
<reference evidence="2 3" key="1">
    <citation type="submission" date="2017-06" db="EMBL/GenBank/DDBJ databases">
        <title>Ant-infecting Ophiocordyceps genomes reveal a high diversity of potential behavioral manipulation genes and a possible major role for enterotoxins.</title>
        <authorList>
            <person name="De Bekker C."/>
            <person name="Evans H.C."/>
            <person name="Brachmann A."/>
            <person name="Hughes D.P."/>
        </authorList>
    </citation>
    <scope>NUCLEOTIDE SEQUENCE [LARGE SCALE GENOMIC DNA]</scope>
    <source>
        <strain evidence="2 3">Map64</strain>
    </source>
</reference>
<protein>
    <submittedName>
        <fullName evidence="2">Uncharacterized protein</fullName>
    </submittedName>
</protein>
<dbReference type="EMBL" id="NJET01000346">
    <property type="protein sequence ID" value="PHH58668.1"/>
    <property type="molecule type" value="Genomic_DNA"/>
</dbReference>
<dbReference type="AlphaFoldDB" id="A0A2C5XDK4"/>
<feature type="compositionally biased region" description="Basic and acidic residues" evidence="1">
    <location>
        <begin position="79"/>
        <end position="95"/>
    </location>
</feature>
<dbReference type="STRING" id="1399860.A0A2C5XDK4"/>